<dbReference type="PANTHER" id="PTHR34106">
    <property type="entry name" value="GLYCOSIDASE"/>
    <property type="match status" value="1"/>
</dbReference>
<dbReference type="InterPro" id="IPR023296">
    <property type="entry name" value="Glyco_hydro_beta-prop_sf"/>
</dbReference>
<accession>A0ABV8PHS6</accession>
<evidence type="ECO:0000313" key="5">
    <source>
        <dbReference type="Proteomes" id="UP001595841"/>
    </source>
</evidence>
<dbReference type="PIRSF" id="PIRSF016202">
    <property type="entry name" value="PH1107"/>
    <property type="match status" value="1"/>
</dbReference>
<keyword evidence="5" id="KW-1185">Reference proteome</keyword>
<organism evidence="4 5">
    <name type="scientific">Flagellimonas marina</name>
    <dbReference type="NCBI Taxonomy" id="1775168"/>
    <lineage>
        <taxon>Bacteria</taxon>
        <taxon>Pseudomonadati</taxon>
        <taxon>Bacteroidota</taxon>
        <taxon>Flavobacteriia</taxon>
        <taxon>Flavobacteriales</taxon>
        <taxon>Flavobacteriaceae</taxon>
        <taxon>Flagellimonas</taxon>
    </lineage>
</organism>
<comment type="similarity">
    <text evidence="3">Belongs to the glycosyl hydrolase 130 family.</text>
</comment>
<keyword evidence="2" id="KW-0808">Transferase</keyword>
<dbReference type="InterPro" id="IPR007184">
    <property type="entry name" value="Mannoside_phosphorylase"/>
</dbReference>
<dbReference type="RefSeq" id="WP_379761864.1">
    <property type="nucleotide sequence ID" value="NZ_JBHSCL010000001.1"/>
</dbReference>
<evidence type="ECO:0000256" key="1">
    <source>
        <dbReference type="ARBA" id="ARBA00022676"/>
    </source>
</evidence>
<evidence type="ECO:0000313" key="4">
    <source>
        <dbReference type="EMBL" id="MFC4218517.1"/>
    </source>
</evidence>
<dbReference type="Gene3D" id="2.115.10.20">
    <property type="entry name" value="Glycosyl hydrolase domain, family 43"/>
    <property type="match status" value="1"/>
</dbReference>
<dbReference type="CDD" id="cd18612">
    <property type="entry name" value="GH130_Lin0857-like"/>
    <property type="match status" value="1"/>
</dbReference>
<dbReference type="PANTHER" id="PTHR34106:SF5">
    <property type="entry name" value="GLYCOSIDASE"/>
    <property type="match status" value="1"/>
</dbReference>
<dbReference type="GO" id="GO:0016787">
    <property type="term" value="F:hydrolase activity"/>
    <property type="evidence" value="ECO:0007669"/>
    <property type="project" value="UniProtKB-KW"/>
</dbReference>
<keyword evidence="4" id="KW-0378">Hydrolase</keyword>
<proteinExistence type="inferred from homology"/>
<name>A0ABV8PHS6_9FLAO</name>
<dbReference type="EMBL" id="JBHSCL010000001">
    <property type="protein sequence ID" value="MFC4218517.1"/>
    <property type="molecule type" value="Genomic_DNA"/>
</dbReference>
<keyword evidence="1" id="KW-0328">Glycosyltransferase</keyword>
<reference evidence="5" key="1">
    <citation type="journal article" date="2019" name="Int. J. Syst. Evol. Microbiol.">
        <title>The Global Catalogue of Microorganisms (GCM) 10K type strain sequencing project: providing services to taxonomists for standard genome sequencing and annotation.</title>
        <authorList>
            <consortium name="The Broad Institute Genomics Platform"/>
            <consortium name="The Broad Institute Genome Sequencing Center for Infectious Disease"/>
            <person name="Wu L."/>
            <person name="Ma J."/>
        </authorList>
    </citation>
    <scope>NUCLEOTIDE SEQUENCE [LARGE SCALE GENOMIC DNA]</scope>
    <source>
        <strain evidence="5">CGMCC 1.15774</strain>
    </source>
</reference>
<gene>
    <name evidence="4" type="ORF">ACFOWS_00125</name>
</gene>
<dbReference type="Pfam" id="PF04041">
    <property type="entry name" value="Glyco_hydro_130"/>
    <property type="match status" value="1"/>
</dbReference>
<dbReference type="Proteomes" id="UP001595841">
    <property type="component" value="Unassembled WGS sequence"/>
</dbReference>
<evidence type="ECO:0000256" key="3">
    <source>
        <dbReference type="ARBA" id="ARBA00024356"/>
    </source>
</evidence>
<sequence>MKKVVARHGQNPLLSPKDLKPSQPHMIIECLLNPGAFTFNGKTGIVLRVAERTKQKEGMVSVPIYDEKGQLKIVDFSIDDPKLDNSDARVITYDGEQYLTTISHLRIMFSSDGVNFKESDEFPPLFGQGAYESYGIEDCRVSQIEDTYYLTYTMVSPKGVGVGLKTTTNWKDFTSHGMIFSPHNKDCALFEEKVNGWYYAFHRPSSPELGGNYMWIAESPDGIHWGNHKCIARTRANAFDSARLGAGAAPIKTEKGWLAIYHGADHRHRYCLGALLLDLNDPSKVISRSQTPIMEPEEIYEKEGFFGEVIFTNGHVVDGDEIHMYYGASDEYMALATLSITQILNTLS</sequence>
<protein>
    <submittedName>
        <fullName evidence="4">Glycoside hydrolase family 130 protein</fullName>
    </submittedName>
</protein>
<evidence type="ECO:0000256" key="2">
    <source>
        <dbReference type="ARBA" id="ARBA00022679"/>
    </source>
</evidence>
<dbReference type="SUPFAM" id="SSF75005">
    <property type="entry name" value="Arabinanase/levansucrase/invertase"/>
    <property type="match status" value="1"/>
</dbReference>
<comment type="caution">
    <text evidence="4">The sequence shown here is derived from an EMBL/GenBank/DDBJ whole genome shotgun (WGS) entry which is preliminary data.</text>
</comment>